<dbReference type="Proteomes" id="UP000007266">
    <property type="component" value="Linkage group 2"/>
</dbReference>
<reference evidence="2 3" key="1">
    <citation type="journal article" date="2008" name="Nature">
        <title>The genome of the model beetle and pest Tribolium castaneum.</title>
        <authorList>
            <consortium name="Tribolium Genome Sequencing Consortium"/>
            <person name="Richards S."/>
            <person name="Gibbs R.A."/>
            <person name="Weinstock G.M."/>
            <person name="Brown S.J."/>
            <person name="Denell R."/>
            <person name="Beeman R.W."/>
            <person name="Gibbs R."/>
            <person name="Beeman R.W."/>
            <person name="Brown S.J."/>
            <person name="Bucher G."/>
            <person name="Friedrich M."/>
            <person name="Grimmelikhuijzen C.J."/>
            <person name="Klingler M."/>
            <person name="Lorenzen M."/>
            <person name="Richards S."/>
            <person name="Roth S."/>
            <person name="Schroder R."/>
            <person name="Tautz D."/>
            <person name="Zdobnov E.M."/>
            <person name="Muzny D."/>
            <person name="Gibbs R.A."/>
            <person name="Weinstock G.M."/>
            <person name="Attaway T."/>
            <person name="Bell S."/>
            <person name="Buhay C.J."/>
            <person name="Chandrabose M.N."/>
            <person name="Chavez D."/>
            <person name="Clerk-Blankenburg K.P."/>
            <person name="Cree A."/>
            <person name="Dao M."/>
            <person name="Davis C."/>
            <person name="Chacko J."/>
            <person name="Dinh H."/>
            <person name="Dugan-Rocha S."/>
            <person name="Fowler G."/>
            <person name="Garner T.T."/>
            <person name="Garnes J."/>
            <person name="Gnirke A."/>
            <person name="Hawes A."/>
            <person name="Hernandez J."/>
            <person name="Hines S."/>
            <person name="Holder M."/>
            <person name="Hume J."/>
            <person name="Jhangiani S.N."/>
            <person name="Joshi V."/>
            <person name="Khan Z.M."/>
            <person name="Jackson L."/>
            <person name="Kovar C."/>
            <person name="Kowis A."/>
            <person name="Lee S."/>
            <person name="Lewis L.R."/>
            <person name="Margolis J."/>
            <person name="Morgan M."/>
            <person name="Nazareth L.V."/>
            <person name="Nguyen N."/>
            <person name="Okwuonu G."/>
            <person name="Parker D."/>
            <person name="Richards S."/>
            <person name="Ruiz S.J."/>
            <person name="Santibanez J."/>
            <person name="Savard J."/>
            <person name="Scherer S.E."/>
            <person name="Schneider B."/>
            <person name="Sodergren E."/>
            <person name="Tautz D."/>
            <person name="Vattahil S."/>
            <person name="Villasana D."/>
            <person name="White C.S."/>
            <person name="Wright R."/>
            <person name="Park Y."/>
            <person name="Beeman R.W."/>
            <person name="Lord J."/>
            <person name="Oppert B."/>
            <person name="Lorenzen M."/>
            <person name="Brown S."/>
            <person name="Wang L."/>
            <person name="Savard J."/>
            <person name="Tautz D."/>
            <person name="Richards S."/>
            <person name="Weinstock G."/>
            <person name="Gibbs R.A."/>
            <person name="Liu Y."/>
            <person name="Worley K."/>
            <person name="Weinstock G."/>
            <person name="Elsik C.G."/>
            <person name="Reese J.T."/>
            <person name="Elhaik E."/>
            <person name="Landan G."/>
            <person name="Graur D."/>
            <person name="Arensburger P."/>
            <person name="Atkinson P."/>
            <person name="Beeman R.W."/>
            <person name="Beidler J."/>
            <person name="Brown S.J."/>
            <person name="Demuth J.P."/>
            <person name="Drury D.W."/>
            <person name="Du Y.Z."/>
            <person name="Fujiwara H."/>
            <person name="Lorenzen M."/>
            <person name="Maselli V."/>
            <person name="Osanai M."/>
            <person name="Park Y."/>
            <person name="Robertson H.M."/>
            <person name="Tu Z."/>
            <person name="Wang J.J."/>
            <person name="Wang S."/>
            <person name="Richards S."/>
            <person name="Song H."/>
            <person name="Zhang L."/>
            <person name="Sodergren E."/>
            <person name="Werner D."/>
            <person name="Stanke M."/>
            <person name="Morgenstern B."/>
            <person name="Solovyev V."/>
            <person name="Kosarev P."/>
            <person name="Brown G."/>
            <person name="Chen H.C."/>
            <person name="Ermolaeva O."/>
            <person name="Hlavina W."/>
            <person name="Kapustin Y."/>
            <person name="Kiryutin B."/>
            <person name="Kitts P."/>
            <person name="Maglott D."/>
            <person name="Pruitt K."/>
            <person name="Sapojnikov V."/>
            <person name="Souvorov A."/>
            <person name="Mackey A.J."/>
            <person name="Waterhouse R.M."/>
            <person name="Wyder S."/>
            <person name="Zdobnov E.M."/>
            <person name="Zdobnov E.M."/>
            <person name="Wyder S."/>
            <person name="Kriventseva E.V."/>
            <person name="Kadowaki T."/>
            <person name="Bork P."/>
            <person name="Aranda M."/>
            <person name="Bao R."/>
            <person name="Beermann A."/>
            <person name="Berns N."/>
            <person name="Bolognesi R."/>
            <person name="Bonneton F."/>
            <person name="Bopp D."/>
            <person name="Brown S.J."/>
            <person name="Bucher G."/>
            <person name="Butts T."/>
            <person name="Chaumot A."/>
            <person name="Denell R.E."/>
            <person name="Ferrier D.E."/>
            <person name="Friedrich M."/>
            <person name="Gordon C.M."/>
            <person name="Jindra M."/>
            <person name="Klingler M."/>
            <person name="Lan Q."/>
            <person name="Lattorff H.M."/>
            <person name="Laudet V."/>
            <person name="von Levetsow C."/>
            <person name="Liu Z."/>
            <person name="Lutz R."/>
            <person name="Lynch J.A."/>
            <person name="da Fonseca R.N."/>
            <person name="Posnien N."/>
            <person name="Reuter R."/>
            <person name="Roth S."/>
            <person name="Savard J."/>
            <person name="Schinko J.B."/>
            <person name="Schmitt C."/>
            <person name="Schoppmeier M."/>
            <person name="Schroder R."/>
            <person name="Shippy T.D."/>
            <person name="Simonnet F."/>
            <person name="Marques-Souza H."/>
            <person name="Tautz D."/>
            <person name="Tomoyasu Y."/>
            <person name="Trauner J."/>
            <person name="Van der Zee M."/>
            <person name="Vervoort M."/>
            <person name="Wittkopp N."/>
            <person name="Wimmer E.A."/>
            <person name="Yang X."/>
            <person name="Jones A.K."/>
            <person name="Sattelle D.B."/>
            <person name="Ebert P.R."/>
            <person name="Nelson D."/>
            <person name="Scott J.G."/>
            <person name="Beeman R.W."/>
            <person name="Muthukrishnan S."/>
            <person name="Kramer K.J."/>
            <person name="Arakane Y."/>
            <person name="Beeman R.W."/>
            <person name="Zhu Q."/>
            <person name="Hogenkamp D."/>
            <person name="Dixit R."/>
            <person name="Oppert B."/>
            <person name="Jiang H."/>
            <person name="Zou Z."/>
            <person name="Marshall J."/>
            <person name="Elpidina E."/>
            <person name="Vinokurov K."/>
            <person name="Oppert C."/>
            <person name="Zou Z."/>
            <person name="Evans J."/>
            <person name="Lu Z."/>
            <person name="Zhao P."/>
            <person name="Sumathipala N."/>
            <person name="Altincicek B."/>
            <person name="Vilcinskas A."/>
            <person name="Williams M."/>
            <person name="Hultmark D."/>
            <person name="Hetru C."/>
            <person name="Jiang H."/>
            <person name="Grimmelikhuijzen C.J."/>
            <person name="Hauser F."/>
            <person name="Cazzamali G."/>
            <person name="Williamson M."/>
            <person name="Park Y."/>
            <person name="Li B."/>
            <person name="Tanaka Y."/>
            <person name="Predel R."/>
            <person name="Neupert S."/>
            <person name="Schachtner J."/>
            <person name="Verleyen P."/>
            <person name="Raible F."/>
            <person name="Bork P."/>
            <person name="Friedrich M."/>
            <person name="Walden K.K."/>
            <person name="Robertson H.M."/>
            <person name="Angeli S."/>
            <person name="Foret S."/>
            <person name="Bucher G."/>
            <person name="Schuetz S."/>
            <person name="Maleszka R."/>
            <person name="Wimmer E.A."/>
            <person name="Beeman R.W."/>
            <person name="Lorenzen M."/>
            <person name="Tomoyasu Y."/>
            <person name="Miller S.C."/>
            <person name="Grossmann D."/>
            <person name="Bucher G."/>
        </authorList>
    </citation>
    <scope>NUCLEOTIDE SEQUENCE [LARGE SCALE GENOMIC DNA]</scope>
    <source>
        <strain evidence="2 3">Georgia GA2</strain>
    </source>
</reference>
<dbReference type="EMBL" id="KQ971311">
    <property type="protein sequence ID" value="EEZ99003.1"/>
    <property type="molecule type" value="Genomic_DNA"/>
</dbReference>
<feature type="region of interest" description="Disordered" evidence="1">
    <location>
        <begin position="41"/>
        <end position="73"/>
    </location>
</feature>
<evidence type="ECO:0000313" key="3">
    <source>
        <dbReference type="Proteomes" id="UP000007266"/>
    </source>
</evidence>
<protein>
    <submittedName>
        <fullName evidence="2">Uncharacterized protein</fullName>
    </submittedName>
</protein>
<gene>
    <name evidence="2" type="primary">GLEAN_04867</name>
    <name evidence="2" type="ORF">TcasGA2_TC004867</name>
</gene>
<keyword evidence="3" id="KW-1185">Reference proteome</keyword>
<dbReference type="HOGENOM" id="CLU_1221090_0_0_1"/>
<proteinExistence type="predicted"/>
<reference evidence="2 3" key="2">
    <citation type="journal article" date="2010" name="Nucleic Acids Res.">
        <title>BeetleBase in 2010: revisions to provide comprehensive genomic information for Tribolium castaneum.</title>
        <authorList>
            <person name="Kim H.S."/>
            <person name="Murphy T."/>
            <person name="Xia J."/>
            <person name="Caragea D."/>
            <person name="Park Y."/>
            <person name="Beeman R.W."/>
            <person name="Lorenzen M.D."/>
            <person name="Butcher S."/>
            <person name="Manak J.R."/>
            <person name="Brown S.J."/>
        </authorList>
    </citation>
    <scope>GENOME REANNOTATION</scope>
    <source>
        <strain evidence="2 3">Georgia GA2</strain>
    </source>
</reference>
<evidence type="ECO:0000256" key="1">
    <source>
        <dbReference type="SAM" id="MobiDB-lite"/>
    </source>
</evidence>
<accession>D6WBM1</accession>
<name>D6WBM1_TRICA</name>
<organism evidence="2 3">
    <name type="scientific">Tribolium castaneum</name>
    <name type="common">Red flour beetle</name>
    <dbReference type="NCBI Taxonomy" id="7070"/>
    <lineage>
        <taxon>Eukaryota</taxon>
        <taxon>Metazoa</taxon>
        <taxon>Ecdysozoa</taxon>
        <taxon>Arthropoda</taxon>
        <taxon>Hexapoda</taxon>
        <taxon>Insecta</taxon>
        <taxon>Pterygota</taxon>
        <taxon>Neoptera</taxon>
        <taxon>Endopterygota</taxon>
        <taxon>Coleoptera</taxon>
        <taxon>Polyphaga</taxon>
        <taxon>Cucujiformia</taxon>
        <taxon>Tenebrionidae</taxon>
        <taxon>Tenebrionidae incertae sedis</taxon>
        <taxon>Tribolium</taxon>
    </lineage>
</organism>
<evidence type="ECO:0000313" key="2">
    <source>
        <dbReference type="EMBL" id="EEZ99003.1"/>
    </source>
</evidence>
<sequence>MNTEANAHHRAYRLNQSHDHSKVKGFVLWAEQEEFENCVRKQHRSLETPPQETYRRKRRSASAAAAGSHAGAGGGAVVVAGIRCRSRIESHALNTKYYFTKAGRALRHNTAGIPWHYCSCCVATKGAVVSGAGSLPCDKKNRKSFAKWCPKVALNRNSSIMKENKKGRSKGFRSPERFGSRRWKTHDTDVSFACEEAVRYYNLQLFLISSLNKTSKDKAASSKDVKF</sequence>
<dbReference type="AlphaFoldDB" id="D6WBM1"/>